<keyword evidence="6" id="KW-1185">Reference proteome</keyword>
<keyword evidence="3" id="KW-1133">Transmembrane helix</keyword>
<gene>
    <name evidence="7" type="primary">LOC100375895</name>
</gene>
<dbReference type="InterPro" id="IPR029058">
    <property type="entry name" value="AB_hydrolase_fold"/>
</dbReference>
<dbReference type="RefSeq" id="XP_006825066.1">
    <property type="nucleotide sequence ID" value="XM_006825003.1"/>
</dbReference>
<evidence type="ECO:0000256" key="2">
    <source>
        <dbReference type="ARBA" id="ARBA00022729"/>
    </source>
</evidence>
<dbReference type="InterPro" id="IPR002018">
    <property type="entry name" value="CarbesteraseB"/>
</dbReference>
<evidence type="ECO:0000313" key="6">
    <source>
        <dbReference type="Proteomes" id="UP000694865"/>
    </source>
</evidence>
<sequence length="1174" mass="130381">MEQKTYGLLYLVVLIMATTRHSDAQQVNTTSGLVQGTTVQFHNTSVSIYKGIHYAEAPINELRFSSPQPYAYRQGVYNATQFGPSCPQPRDFLYDLPNDRTEEDCLLLNVYVPETATVNNSLAVMVWIHGGGFVVGQGKIYNAVPLTVYGNIIVVTINYRLGILGSLTTGDELAKGNYAFKDQQLALRWIKDNIGNFHGNPNQITIAGESAGATSVMYQMLSPSNEGLFQRGIAMSTYFTPQSRPHHPPQAAEFYIRVASIVGCYNSTVGDVGAQPPPPPNSEAILQCLRAVSADDLISAALSIPLLLSKVPYGVVIDDEYFPHSVRTMIEYSDLNKYDLMIGTVDQEGLVFAINIGPSIAEGLSLETYKVLLQDLSASYTSGVPEAASSITQQYTDWDNVDDKNMNRLNGYINAAGDIAFCLPSIYFANRHATDSDGTKSTYYYDFKTSVPMSFYGDIATTAGHGDELGYLFYDEDSQLYQSTPYRDIQLSRTMIDYWANFVKTGNPNNGTTEMSVEWPEYTTEDQKYLEIKHNLSIESNPKKEEMNFWLKYVSTIGEDTCNAIVPPIYSPDGPTARDHSDIKPSVNTTFGNVVGFSIQSHAATGGNIVDVFLGIPYAKPPTGSRRFSSPQLPYPWSELNATEYAPTCPQPGRSDYSEDCLYLNIFTPQRDTEELSPVMVFIHGGNFIQGTGSDQSGDVIAAYGDITVVTFNHRLGALGFLESEENNLPGNYALQDILTALEWVKGDIQYFGGDPDAITLAGLGAGGISLHYLMTSSLSANLFHRAILFSAPGIDPMNMDVNRAESQRLIRRLDCENENTNQLLRCLRRVNVSDLIVSPDLGKLSFHPVVDGTVLVGSALQTLKSPNYIARDVLIGMTDSELVKLLLPYTRGSDMTMELETLSTFIENTVLLNDAKENRLLVNSIMQKYTRISKDTDEVRTSQTALNILNDYAVYVPNIQRANLHSTAGANVYIYYYTQRLSHAKLPSWIGSAHGDDVSLVFGEPFYVGPRRPTYFNDQERTVSLNLMSYVTNFVKFGNPNIDKAIPIEWPKYNVSYPYYLDIDICPTVEKNLKPLEVEFWSNLVPQIIEATKKEELEEQEDDTPVYISGLTHQQAVSLMEALIVVVCAVCVVFIVTVSLMCGYVHKLKRHSRLGNKHTRLPSINEQDFSTSM</sequence>
<feature type="chain" id="PRO_5047393428" evidence="4">
    <location>
        <begin position="25"/>
        <end position="1174"/>
    </location>
</feature>
<dbReference type="InterPro" id="IPR019819">
    <property type="entry name" value="Carboxylesterase_B_CS"/>
</dbReference>
<feature type="domain" description="Carboxylesterase type B" evidence="5">
    <location>
        <begin position="24"/>
        <end position="550"/>
    </location>
</feature>
<reference evidence="7" key="1">
    <citation type="submission" date="2025-08" db="UniProtKB">
        <authorList>
            <consortium name="RefSeq"/>
        </authorList>
    </citation>
    <scope>IDENTIFICATION</scope>
    <source>
        <tissue evidence="7">Testes</tissue>
    </source>
</reference>
<dbReference type="GeneID" id="100375895"/>
<feature type="domain" description="Carboxylesterase type B" evidence="5">
    <location>
        <begin position="585"/>
        <end position="1082"/>
    </location>
</feature>
<dbReference type="Gene3D" id="3.40.50.1820">
    <property type="entry name" value="alpha/beta hydrolase"/>
    <property type="match status" value="2"/>
</dbReference>
<dbReference type="Pfam" id="PF00135">
    <property type="entry name" value="COesterase"/>
    <property type="match status" value="2"/>
</dbReference>
<organism evidence="6 7">
    <name type="scientific">Saccoglossus kowalevskii</name>
    <name type="common">Acorn worm</name>
    <dbReference type="NCBI Taxonomy" id="10224"/>
    <lineage>
        <taxon>Eukaryota</taxon>
        <taxon>Metazoa</taxon>
        <taxon>Hemichordata</taxon>
        <taxon>Enteropneusta</taxon>
        <taxon>Harrimaniidae</taxon>
        <taxon>Saccoglossus</taxon>
    </lineage>
</organism>
<feature type="signal peptide" evidence="4">
    <location>
        <begin position="1"/>
        <end position="24"/>
    </location>
</feature>
<name>A0ABM0MYH5_SACKO</name>
<evidence type="ECO:0000256" key="3">
    <source>
        <dbReference type="SAM" id="Phobius"/>
    </source>
</evidence>
<keyword evidence="3" id="KW-0812">Transmembrane</keyword>
<accession>A0ABM0MYH5</accession>
<evidence type="ECO:0000256" key="1">
    <source>
        <dbReference type="ARBA" id="ARBA00005964"/>
    </source>
</evidence>
<dbReference type="SUPFAM" id="SSF53474">
    <property type="entry name" value="alpha/beta-Hydrolases"/>
    <property type="match status" value="2"/>
</dbReference>
<dbReference type="PANTHER" id="PTHR43903">
    <property type="entry name" value="NEUROLIGIN"/>
    <property type="match status" value="1"/>
</dbReference>
<proteinExistence type="inferred from homology"/>
<dbReference type="PROSITE" id="PS00941">
    <property type="entry name" value="CARBOXYLESTERASE_B_2"/>
    <property type="match status" value="1"/>
</dbReference>
<dbReference type="InterPro" id="IPR051093">
    <property type="entry name" value="Neuroligin/BSAL"/>
</dbReference>
<evidence type="ECO:0000313" key="7">
    <source>
        <dbReference type="RefSeq" id="XP_006825066.1"/>
    </source>
</evidence>
<feature type="transmembrane region" description="Helical" evidence="3">
    <location>
        <begin position="1123"/>
        <end position="1146"/>
    </location>
</feature>
<evidence type="ECO:0000259" key="5">
    <source>
        <dbReference type="Pfam" id="PF00135"/>
    </source>
</evidence>
<protein>
    <submittedName>
        <fullName evidence="7">Uncharacterized protein LOC100375895</fullName>
    </submittedName>
</protein>
<comment type="similarity">
    <text evidence="1">Belongs to the type-B carboxylesterase/lipase family.</text>
</comment>
<keyword evidence="3" id="KW-0472">Membrane</keyword>
<dbReference type="Proteomes" id="UP000694865">
    <property type="component" value="Unplaced"/>
</dbReference>
<keyword evidence="2 4" id="KW-0732">Signal</keyword>
<evidence type="ECO:0000256" key="4">
    <source>
        <dbReference type="SAM" id="SignalP"/>
    </source>
</evidence>